<dbReference type="SUPFAM" id="SSF55874">
    <property type="entry name" value="ATPase domain of HSP90 chaperone/DNA topoisomerase II/histidine kinase"/>
    <property type="match status" value="1"/>
</dbReference>
<keyword evidence="7" id="KW-1133">Transmembrane helix</keyword>
<dbReference type="PANTHER" id="PTHR43711">
    <property type="entry name" value="TWO-COMPONENT HISTIDINE KINASE"/>
    <property type="match status" value="1"/>
</dbReference>
<gene>
    <name evidence="9" type="ORF">BTO16_06230</name>
</gene>
<evidence type="ECO:0000256" key="2">
    <source>
        <dbReference type="ARBA" id="ARBA00012438"/>
    </source>
</evidence>
<dbReference type="SMART" id="SM00388">
    <property type="entry name" value="HisKA"/>
    <property type="match status" value="1"/>
</dbReference>
<dbReference type="PROSITE" id="PS50109">
    <property type="entry name" value="HIS_KIN"/>
    <property type="match status" value="1"/>
</dbReference>
<evidence type="ECO:0000313" key="10">
    <source>
        <dbReference type="Proteomes" id="UP000239068"/>
    </source>
</evidence>
<dbReference type="InterPro" id="IPR003661">
    <property type="entry name" value="HisK_dim/P_dom"/>
</dbReference>
<comment type="caution">
    <text evidence="9">The sequence shown here is derived from an EMBL/GenBank/DDBJ whole genome shotgun (WGS) entry which is preliminary data.</text>
</comment>
<reference evidence="9 10" key="1">
    <citation type="submission" date="2016-12" db="EMBL/GenBank/DDBJ databases">
        <title>Trade-off between light-utilization and light-protection in marine flavobacteria.</title>
        <authorList>
            <person name="Kumagai Y."/>
            <person name="Yoshizawa S."/>
            <person name="Kogure K."/>
            <person name="Iwasaki W."/>
        </authorList>
    </citation>
    <scope>NUCLEOTIDE SEQUENCE [LARGE SCALE GENOMIC DNA]</scope>
    <source>
        <strain evidence="9 10">ATCC 43844</strain>
    </source>
</reference>
<evidence type="ECO:0000256" key="5">
    <source>
        <dbReference type="ARBA" id="ARBA00022777"/>
    </source>
</evidence>
<evidence type="ECO:0000259" key="8">
    <source>
        <dbReference type="PROSITE" id="PS50109"/>
    </source>
</evidence>
<dbReference type="InterPro" id="IPR036097">
    <property type="entry name" value="HisK_dim/P_sf"/>
</dbReference>
<dbReference type="AlphaFoldDB" id="A0A2S7WXI8"/>
<feature type="transmembrane region" description="Helical" evidence="7">
    <location>
        <begin position="7"/>
        <end position="28"/>
    </location>
</feature>
<dbReference type="Pfam" id="PF02518">
    <property type="entry name" value="HATPase_c"/>
    <property type="match status" value="1"/>
</dbReference>
<dbReference type="CDD" id="cd00075">
    <property type="entry name" value="HATPase"/>
    <property type="match status" value="1"/>
</dbReference>
<keyword evidence="7" id="KW-0472">Membrane</keyword>
<dbReference type="EMBL" id="MSCM01000001">
    <property type="protein sequence ID" value="PQJ82196.1"/>
    <property type="molecule type" value="Genomic_DNA"/>
</dbReference>
<dbReference type="Proteomes" id="UP000239068">
    <property type="component" value="Unassembled WGS sequence"/>
</dbReference>
<feature type="domain" description="Histidine kinase" evidence="8">
    <location>
        <begin position="304"/>
        <end position="523"/>
    </location>
</feature>
<evidence type="ECO:0000256" key="3">
    <source>
        <dbReference type="ARBA" id="ARBA00022553"/>
    </source>
</evidence>
<dbReference type="InterPro" id="IPR003594">
    <property type="entry name" value="HATPase_dom"/>
</dbReference>
<comment type="catalytic activity">
    <reaction evidence="1">
        <text>ATP + protein L-histidine = ADP + protein N-phospho-L-histidine.</text>
        <dbReference type="EC" id="2.7.13.3"/>
    </reaction>
</comment>
<keyword evidence="4" id="KW-0808">Transferase</keyword>
<dbReference type="InterPro" id="IPR050736">
    <property type="entry name" value="Sensor_HK_Regulatory"/>
</dbReference>
<keyword evidence="7" id="KW-0812">Transmembrane</keyword>
<evidence type="ECO:0000256" key="4">
    <source>
        <dbReference type="ARBA" id="ARBA00022679"/>
    </source>
</evidence>
<evidence type="ECO:0000313" key="9">
    <source>
        <dbReference type="EMBL" id="PQJ82196.1"/>
    </source>
</evidence>
<dbReference type="SMART" id="SM00387">
    <property type="entry name" value="HATPase_c"/>
    <property type="match status" value="1"/>
</dbReference>
<accession>A0A2S7WXI8</accession>
<dbReference type="Gene3D" id="3.30.565.10">
    <property type="entry name" value="Histidine kinase-like ATPase, C-terminal domain"/>
    <property type="match status" value="1"/>
</dbReference>
<dbReference type="SUPFAM" id="SSF47384">
    <property type="entry name" value="Homodimeric domain of signal transducing histidine kinase"/>
    <property type="match status" value="1"/>
</dbReference>
<evidence type="ECO:0000256" key="1">
    <source>
        <dbReference type="ARBA" id="ARBA00000085"/>
    </source>
</evidence>
<dbReference type="InterPro" id="IPR004358">
    <property type="entry name" value="Sig_transdc_His_kin-like_C"/>
</dbReference>
<proteinExistence type="predicted"/>
<dbReference type="PANTHER" id="PTHR43711:SF26">
    <property type="entry name" value="SENSOR HISTIDINE KINASE RCSC"/>
    <property type="match status" value="1"/>
</dbReference>
<organism evidence="9 10">
    <name type="scientific">Polaribacter glomeratus</name>
    <dbReference type="NCBI Taxonomy" id="102"/>
    <lineage>
        <taxon>Bacteria</taxon>
        <taxon>Pseudomonadati</taxon>
        <taxon>Bacteroidota</taxon>
        <taxon>Flavobacteriia</taxon>
        <taxon>Flavobacteriales</taxon>
        <taxon>Flavobacteriaceae</taxon>
    </lineage>
</organism>
<keyword evidence="3" id="KW-0597">Phosphoprotein</keyword>
<dbReference type="EC" id="2.7.13.3" evidence="2"/>
<evidence type="ECO:0000256" key="7">
    <source>
        <dbReference type="SAM" id="Phobius"/>
    </source>
</evidence>
<dbReference type="Pfam" id="PF00512">
    <property type="entry name" value="HisKA"/>
    <property type="match status" value="1"/>
</dbReference>
<dbReference type="RefSeq" id="WP_105020767.1">
    <property type="nucleotide sequence ID" value="NZ_MSCM01000001.1"/>
</dbReference>
<dbReference type="GO" id="GO:0000155">
    <property type="term" value="F:phosphorelay sensor kinase activity"/>
    <property type="evidence" value="ECO:0007669"/>
    <property type="project" value="InterPro"/>
</dbReference>
<dbReference type="OrthoDB" id="1933776at2"/>
<keyword evidence="5 9" id="KW-0418">Kinase</keyword>
<evidence type="ECO:0000256" key="6">
    <source>
        <dbReference type="ARBA" id="ARBA00023012"/>
    </source>
</evidence>
<dbReference type="CDD" id="cd00082">
    <property type="entry name" value="HisKA"/>
    <property type="match status" value="1"/>
</dbReference>
<keyword evidence="6" id="KW-0902">Two-component regulatory system</keyword>
<name>A0A2S7WXI8_9FLAO</name>
<dbReference type="PRINTS" id="PR00344">
    <property type="entry name" value="BCTRLSENSOR"/>
</dbReference>
<dbReference type="Gene3D" id="1.10.287.130">
    <property type="match status" value="1"/>
</dbReference>
<dbReference type="InterPro" id="IPR036890">
    <property type="entry name" value="HATPase_C_sf"/>
</dbReference>
<keyword evidence="10" id="KW-1185">Reference proteome</keyword>
<feature type="transmembrane region" description="Helical" evidence="7">
    <location>
        <begin position="266"/>
        <end position="289"/>
    </location>
</feature>
<protein>
    <recommendedName>
        <fullName evidence="2">histidine kinase</fullName>
        <ecNumber evidence="2">2.7.13.3</ecNumber>
    </recommendedName>
</protein>
<dbReference type="FunFam" id="3.30.565.10:FF:000006">
    <property type="entry name" value="Sensor histidine kinase WalK"/>
    <property type="match status" value="1"/>
</dbReference>
<sequence>MGKKMFVLIVFLMSVSLIGIIAVQLYWINNAVESKKEQFKNDVQKSLGSVAERINEKERTLFDKKFENIIENAVLANEAQIKSLFFQEIDTTNNQKISFGSTILEENFEIPADFLGNDSVIFKRVTGKKDFFQSRLIKGPDNLFSSVDEHRYSFTKRLTNIEKSQFSEWFKDYNRINPIHKRLSNRELNETIKDELKKRNIHLDFKYGVYSIDGLATKLKSGYYTINKKDSYSFPLFFDSEDEPEYLLFVTFPAKNDHILSGISNILLLSIFFIFIIIVAFSSSLYQLIQQKKISEIKTDFINNMTHEFKTPIATINLALDSIKNPKIINDNEKVLRYVQMIRDENKRMHTQVENVLRISRLEKNQLDISKEIVDIHDIIEDAISHVSLLINDKNGTVDTHFEAITAEISGNEFHLTNVIVNMLENAIKYSSERSPKIDVYTESTNKFFIFKIKDNGIGMTKSVQKLVFDKFYREQKGNIHDVKGHGLGLAYVKEIVEKHHGTVFVESEKGEGSIFTVKLPLI</sequence>
<dbReference type="InterPro" id="IPR005467">
    <property type="entry name" value="His_kinase_dom"/>
</dbReference>